<dbReference type="Gene3D" id="2.60.40.1180">
    <property type="entry name" value="Golgi alpha-mannosidase II"/>
    <property type="match status" value="1"/>
</dbReference>
<dbReference type="PANTHER" id="PTHR43447">
    <property type="entry name" value="ALPHA-AMYLASE"/>
    <property type="match status" value="1"/>
</dbReference>
<reference evidence="16 17" key="1">
    <citation type="submission" date="2017-04" db="EMBL/GenBank/DDBJ databases">
        <authorList>
            <person name="Afonso C.L."/>
            <person name="Miller P.J."/>
            <person name="Scott M.A."/>
            <person name="Spackman E."/>
            <person name="Goraichik I."/>
            <person name="Dimitrov K.M."/>
            <person name="Suarez D.L."/>
            <person name="Swayne D.E."/>
        </authorList>
    </citation>
    <scope>NUCLEOTIDE SEQUENCE [LARGE SCALE GENOMIC DNA]</scope>
    <source>
        <strain evidence="16 17">DSM 12555</strain>
    </source>
</reference>
<keyword evidence="10 12" id="KW-0326">Glycosidase</keyword>
<dbReference type="GO" id="GO:2001070">
    <property type="term" value="F:starch binding"/>
    <property type="evidence" value="ECO:0007669"/>
    <property type="project" value="InterPro"/>
</dbReference>
<dbReference type="AlphaFoldDB" id="A0A1W1XN82"/>
<dbReference type="SMART" id="SM00642">
    <property type="entry name" value="Aamy"/>
    <property type="match status" value="1"/>
</dbReference>
<dbReference type="InterPro" id="IPR031319">
    <property type="entry name" value="A-amylase_C"/>
</dbReference>
<dbReference type="InterPro" id="IPR017853">
    <property type="entry name" value="GH"/>
</dbReference>
<protein>
    <recommendedName>
        <fullName evidence="5 12">Alpha-amylase</fullName>
        <ecNumber evidence="4 12">3.2.1.1</ecNumber>
    </recommendedName>
</protein>
<comment type="catalytic activity">
    <reaction evidence="1 12">
        <text>Endohydrolysis of (1-&gt;4)-alpha-D-glucosidic linkages in polysaccharides containing three or more (1-&gt;4)-alpha-linked D-glucose units.</text>
        <dbReference type="EC" id="3.2.1.1"/>
    </reaction>
</comment>
<keyword evidence="7 12" id="KW-0378">Hydrolase</keyword>
<organism evidence="16 17">
    <name type="scientific">Clostridium acidisoli DSM 12555</name>
    <dbReference type="NCBI Taxonomy" id="1121291"/>
    <lineage>
        <taxon>Bacteria</taxon>
        <taxon>Bacillati</taxon>
        <taxon>Bacillota</taxon>
        <taxon>Clostridia</taxon>
        <taxon>Eubacteriales</taxon>
        <taxon>Clostridiaceae</taxon>
        <taxon>Clostridium</taxon>
    </lineage>
</organism>
<dbReference type="SUPFAM" id="SSF51445">
    <property type="entry name" value="(Trans)glycosidases"/>
    <property type="match status" value="1"/>
</dbReference>
<dbReference type="Pfam" id="PF00128">
    <property type="entry name" value="Alpha-amylase"/>
    <property type="match status" value="1"/>
</dbReference>
<feature type="domain" description="Alpha-amylase C-terminal" evidence="13">
    <location>
        <begin position="394"/>
        <end position="467"/>
    </location>
</feature>
<proteinExistence type="inferred from homology"/>
<keyword evidence="8" id="KW-0106">Calcium</keyword>
<comment type="similarity">
    <text evidence="3 11">Belongs to the glycosyl hydrolase 13 family.</text>
</comment>
<evidence type="ECO:0000256" key="4">
    <source>
        <dbReference type="ARBA" id="ARBA00012595"/>
    </source>
</evidence>
<dbReference type="RefSeq" id="WP_242950548.1">
    <property type="nucleotide sequence ID" value="NZ_FWXH01000009.1"/>
</dbReference>
<evidence type="ECO:0000259" key="15">
    <source>
        <dbReference type="SMART" id="SM01066"/>
    </source>
</evidence>
<comment type="cofactor">
    <cofactor evidence="2">
        <name>Ca(2+)</name>
        <dbReference type="ChEBI" id="CHEBI:29108"/>
    </cofactor>
</comment>
<dbReference type="EC" id="3.2.1.1" evidence="4 12"/>
<dbReference type="InterPro" id="IPR006046">
    <property type="entry name" value="Alpha_amylase"/>
</dbReference>
<keyword evidence="9 12" id="KW-0119">Carbohydrate metabolism</keyword>
<dbReference type="Pfam" id="PF16760">
    <property type="entry name" value="CBM53"/>
    <property type="match status" value="2"/>
</dbReference>
<dbReference type="InterPro" id="IPR013780">
    <property type="entry name" value="Glyco_hydro_b"/>
</dbReference>
<evidence type="ECO:0000256" key="11">
    <source>
        <dbReference type="RuleBase" id="RU003615"/>
    </source>
</evidence>
<evidence type="ECO:0000256" key="9">
    <source>
        <dbReference type="ARBA" id="ARBA00023277"/>
    </source>
</evidence>
<dbReference type="PRINTS" id="PR00110">
    <property type="entry name" value="ALPHAAMYLASE"/>
</dbReference>
<evidence type="ECO:0000256" key="1">
    <source>
        <dbReference type="ARBA" id="ARBA00000548"/>
    </source>
</evidence>
<evidence type="ECO:0000256" key="8">
    <source>
        <dbReference type="ARBA" id="ARBA00022837"/>
    </source>
</evidence>
<dbReference type="GO" id="GO:0004556">
    <property type="term" value="F:alpha-amylase activity"/>
    <property type="evidence" value="ECO:0007669"/>
    <property type="project" value="UniProtKB-UniRule"/>
</dbReference>
<evidence type="ECO:0000256" key="12">
    <source>
        <dbReference type="RuleBase" id="RU361134"/>
    </source>
</evidence>
<sequence>MKMKELSKKILSTSIVLALILYVSIFPSNQVNLLSTQKSVVYAADNSTLPSNTKDGVILHAFDWSFNTIKNELPNIAAAGYKSIQVSPVQGTKSSSTDASNWWLLYQPTNESVGNAQLGTYDDFKALCTSAKSYGISIIVDVVMNHMANNGNADQLDPSVDSSFKDPSLYHNLGQCTNWNNRYDITQQGIGMPDLNTQSSAVQSKAIAFLNQCVDAGASGFRFDAAKHIETNIGLDANQPWAGNYWTNVLGNLHNESSLYIYGEILQDGTVDNVSAYETFMNVTASNYGYNLRSAITSNDLSKASGIGGLDQTKSVDYVETHDNYEDGTSKSLTDWQRKMGWAIAASRAGSTPLFFDRPTSSIGNEGDSLWKDSDVVAVNKFHNAMVGQNEYLRWTNNNQTMLIDRGTTGTVIVNDGGSTYLNSSTNLANGTYTNHGTASATLTVSNGTITGNIPANSIIVLYNGSTTPTNPTSYSPHSGYKVDYDSSTLLQGNTFTVYYNGALSNSSSVSLHWGSNGWTNPTNVSMTKRSDGFWQGTITIPSSATALDFDFTDGTNWDNNSSKDWHLQTWSNAVPVQVSPAPTSSKQVSIYYNGTLAASASAITLHWGYNGFTSPTDLAMTKQSDGRWMATITMPSGSYILNMAFKNQASTWDNNNSGNYNISATE</sequence>
<dbReference type="InterPro" id="IPR013783">
    <property type="entry name" value="Ig-like_fold"/>
</dbReference>
<evidence type="ECO:0000259" key="13">
    <source>
        <dbReference type="SMART" id="SM00632"/>
    </source>
</evidence>
<dbReference type="CDD" id="cd11315">
    <property type="entry name" value="AmyAc_bac1_AmyA"/>
    <property type="match status" value="1"/>
</dbReference>
<evidence type="ECO:0000256" key="5">
    <source>
        <dbReference type="ARBA" id="ARBA00017303"/>
    </source>
</evidence>
<evidence type="ECO:0000256" key="7">
    <source>
        <dbReference type="ARBA" id="ARBA00022801"/>
    </source>
</evidence>
<evidence type="ECO:0000256" key="3">
    <source>
        <dbReference type="ARBA" id="ARBA00008061"/>
    </source>
</evidence>
<name>A0A1W1XN82_9CLOT</name>
<evidence type="ECO:0000256" key="2">
    <source>
        <dbReference type="ARBA" id="ARBA00001913"/>
    </source>
</evidence>
<evidence type="ECO:0000313" key="16">
    <source>
        <dbReference type="EMBL" id="SMC25423.1"/>
    </source>
</evidence>
<dbReference type="SMART" id="SM00632">
    <property type="entry name" value="Aamy_C"/>
    <property type="match status" value="1"/>
</dbReference>
<dbReference type="SUPFAM" id="SSF51011">
    <property type="entry name" value="Glycosyl hydrolase domain"/>
    <property type="match status" value="1"/>
</dbReference>
<evidence type="ECO:0000256" key="10">
    <source>
        <dbReference type="ARBA" id="ARBA00023295"/>
    </source>
</evidence>
<dbReference type="EMBL" id="FWXH01000009">
    <property type="protein sequence ID" value="SMC25423.1"/>
    <property type="molecule type" value="Genomic_DNA"/>
</dbReference>
<gene>
    <name evidence="16" type="ORF">SAMN02745134_02440</name>
</gene>
<accession>A0A1W1XN82</accession>
<dbReference type="Gene3D" id="3.20.20.80">
    <property type="entry name" value="Glycosidases"/>
    <property type="match status" value="1"/>
</dbReference>
<evidence type="ECO:0000313" key="17">
    <source>
        <dbReference type="Proteomes" id="UP000192468"/>
    </source>
</evidence>
<dbReference type="STRING" id="1121291.SAMN02745134_02440"/>
<evidence type="ECO:0000259" key="14">
    <source>
        <dbReference type="SMART" id="SM00642"/>
    </source>
</evidence>
<evidence type="ECO:0000256" key="6">
    <source>
        <dbReference type="ARBA" id="ARBA00022723"/>
    </source>
</evidence>
<dbReference type="GO" id="GO:0005975">
    <property type="term" value="P:carbohydrate metabolic process"/>
    <property type="evidence" value="ECO:0007669"/>
    <property type="project" value="InterPro"/>
</dbReference>
<feature type="domain" description="Carbohydrate binding module family 25" evidence="15">
    <location>
        <begin position="493"/>
        <end position="571"/>
    </location>
</feature>
<dbReference type="GO" id="GO:0046872">
    <property type="term" value="F:metal ion binding"/>
    <property type="evidence" value="ECO:0007669"/>
    <property type="project" value="UniProtKB-KW"/>
</dbReference>
<dbReference type="SMART" id="SM01066">
    <property type="entry name" value="CBM_25"/>
    <property type="match status" value="2"/>
</dbReference>
<keyword evidence="17" id="KW-1185">Reference proteome</keyword>
<dbReference type="Proteomes" id="UP000192468">
    <property type="component" value="Unassembled WGS sequence"/>
</dbReference>
<dbReference type="InterPro" id="IPR006047">
    <property type="entry name" value="GH13_cat_dom"/>
</dbReference>
<keyword evidence="6" id="KW-0479">Metal-binding</keyword>
<dbReference type="Gene3D" id="2.60.40.10">
    <property type="entry name" value="Immunoglobulins"/>
    <property type="match status" value="2"/>
</dbReference>
<dbReference type="InterPro" id="IPR005085">
    <property type="entry name" value="CBM25"/>
</dbReference>
<feature type="domain" description="Glycosyl hydrolase family 13 catalytic" evidence="14">
    <location>
        <begin position="56"/>
        <end position="383"/>
    </location>
</feature>
<feature type="domain" description="Carbohydrate binding module family 25" evidence="15">
    <location>
        <begin position="586"/>
        <end position="666"/>
    </location>
</feature>